<keyword evidence="6" id="KW-1185">Reference proteome</keyword>
<dbReference type="Gene3D" id="1.10.357.10">
    <property type="entry name" value="Tetracycline Repressor, domain 2"/>
    <property type="match status" value="1"/>
</dbReference>
<feature type="domain" description="HTH tetR-type" evidence="4">
    <location>
        <begin position="26"/>
        <end position="69"/>
    </location>
</feature>
<dbReference type="InterPro" id="IPR009057">
    <property type="entry name" value="Homeodomain-like_sf"/>
</dbReference>
<evidence type="ECO:0000313" key="6">
    <source>
        <dbReference type="Proteomes" id="UP000321949"/>
    </source>
</evidence>
<dbReference type="GO" id="GO:0003700">
    <property type="term" value="F:DNA-binding transcription factor activity"/>
    <property type="evidence" value="ECO:0007669"/>
    <property type="project" value="TreeGrafter"/>
</dbReference>
<dbReference type="InterPro" id="IPR050109">
    <property type="entry name" value="HTH-type_TetR-like_transc_reg"/>
</dbReference>
<dbReference type="SUPFAM" id="SSF46689">
    <property type="entry name" value="Homeodomain-like"/>
    <property type="match status" value="1"/>
</dbReference>
<comment type="caution">
    <text evidence="5">The sequence shown here is derived from an EMBL/GenBank/DDBJ whole genome shotgun (WGS) entry which is preliminary data.</text>
</comment>
<protein>
    <submittedName>
        <fullName evidence="5">TetR/AcrR family transcriptional regulator</fullName>
    </submittedName>
</protein>
<evidence type="ECO:0000259" key="4">
    <source>
        <dbReference type="Pfam" id="PF00440"/>
    </source>
</evidence>
<dbReference type="InterPro" id="IPR001647">
    <property type="entry name" value="HTH_TetR"/>
</dbReference>
<organism evidence="5 6">
    <name type="scientific">Microbacterium saccharophilum</name>
    <dbReference type="NCBI Taxonomy" id="1213358"/>
    <lineage>
        <taxon>Bacteria</taxon>
        <taxon>Bacillati</taxon>
        <taxon>Actinomycetota</taxon>
        <taxon>Actinomycetes</taxon>
        <taxon>Micrococcales</taxon>
        <taxon>Microbacteriaceae</taxon>
        <taxon>Microbacterium</taxon>
    </lineage>
</organism>
<dbReference type="GO" id="GO:0000976">
    <property type="term" value="F:transcription cis-regulatory region binding"/>
    <property type="evidence" value="ECO:0007669"/>
    <property type="project" value="TreeGrafter"/>
</dbReference>
<dbReference type="PANTHER" id="PTHR30055:SF234">
    <property type="entry name" value="HTH-TYPE TRANSCRIPTIONAL REGULATOR BETI"/>
    <property type="match status" value="1"/>
</dbReference>
<evidence type="ECO:0000256" key="3">
    <source>
        <dbReference type="ARBA" id="ARBA00023163"/>
    </source>
</evidence>
<dbReference type="RefSeq" id="WP_147049874.1">
    <property type="nucleotide sequence ID" value="NZ_BKAH01000003.1"/>
</dbReference>
<keyword evidence="2" id="KW-0238">DNA-binding</keyword>
<dbReference type="Proteomes" id="UP000321949">
    <property type="component" value="Unassembled WGS sequence"/>
</dbReference>
<dbReference type="SUPFAM" id="SSF48498">
    <property type="entry name" value="Tetracyclin repressor-like, C-terminal domain"/>
    <property type="match status" value="1"/>
</dbReference>
<proteinExistence type="predicted"/>
<keyword evidence="3" id="KW-0804">Transcription</keyword>
<name>A0A5C8I6E8_9MICO</name>
<dbReference type="AlphaFoldDB" id="A0A5C8I6E8"/>
<dbReference type="PANTHER" id="PTHR30055">
    <property type="entry name" value="HTH-TYPE TRANSCRIPTIONAL REGULATOR RUTR"/>
    <property type="match status" value="1"/>
</dbReference>
<dbReference type="OrthoDB" id="3825402at2"/>
<sequence>MVPEESPRAYRSDLRTAQAAQTRTRIVSAAAELFATQGYQATTLAAIGRAAGVSVETVKAAGSKASLLVAAFEVVFAGVESAPSLADTEVARGVFALPDDAFVDAVVGQIAGANQRGYALWTVLLGASASDPLVSTALAEILEHRRADYRMLVAELVRRGIVAPPDDADALADELSFLMSPEGCQQLVAQSGWTPKRYRTWMSESVLGWAAARGR</sequence>
<keyword evidence="1" id="KW-0805">Transcription regulation</keyword>
<evidence type="ECO:0000256" key="2">
    <source>
        <dbReference type="ARBA" id="ARBA00023125"/>
    </source>
</evidence>
<reference evidence="5 6" key="1">
    <citation type="submission" date="2019-08" db="EMBL/GenBank/DDBJ databases">
        <authorList>
            <person name="Dong K."/>
        </authorList>
    </citation>
    <scope>NUCLEOTIDE SEQUENCE [LARGE SCALE GENOMIC DNA]</scope>
    <source>
        <strain evidence="5 6">K-1</strain>
    </source>
</reference>
<evidence type="ECO:0000313" key="5">
    <source>
        <dbReference type="EMBL" id="TXK15066.1"/>
    </source>
</evidence>
<evidence type="ECO:0000256" key="1">
    <source>
        <dbReference type="ARBA" id="ARBA00023015"/>
    </source>
</evidence>
<gene>
    <name evidence="5" type="ORF">FVP74_01170</name>
</gene>
<dbReference type="EMBL" id="VRSX01000001">
    <property type="protein sequence ID" value="TXK15066.1"/>
    <property type="molecule type" value="Genomic_DNA"/>
</dbReference>
<dbReference type="Pfam" id="PF00440">
    <property type="entry name" value="TetR_N"/>
    <property type="match status" value="1"/>
</dbReference>
<dbReference type="InterPro" id="IPR036271">
    <property type="entry name" value="Tet_transcr_reg_TetR-rel_C_sf"/>
</dbReference>
<accession>A0A5C8I6E8</accession>